<evidence type="ECO:0000313" key="1">
    <source>
        <dbReference type="EMBL" id="CAE6485877.1"/>
    </source>
</evidence>
<dbReference type="EMBL" id="CAJMWR010004137">
    <property type="protein sequence ID" value="CAE6485877.1"/>
    <property type="molecule type" value="Genomic_DNA"/>
</dbReference>
<accession>A0A8H3CLH0</accession>
<name>A0A8H3CLH0_9AGAM</name>
<evidence type="ECO:0000313" key="2">
    <source>
        <dbReference type="Proteomes" id="UP000663840"/>
    </source>
</evidence>
<reference evidence="1" key="1">
    <citation type="submission" date="2021-01" db="EMBL/GenBank/DDBJ databases">
        <authorList>
            <person name="Kaushik A."/>
        </authorList>
    </citation>
    <scope>NUCLEOTIDE SEQUENCE</scope>
    <source>
        <strain evidence="1">AG1-1A</strain>
    </source>
</reference>
<organism evidence="1 2">
    <name type="scientific">Rhizoctonia solani</name>
    <dbReference type="NCBI Taxonomy" id="456999"/>
    <lineage>
        <taxon>Eukaryota</taxon>
        <taxon>Fungi</taxon>
        <taxon>Dikarya</taxon>
        <taxon>Basidiomycota</taxon>
        <taxon>Agaricomycotina</taxon>
        <taxon>Agaricomycetes</taxon>
        <taxon>Cantharellales</taxon>
        <taxon>Ceratobasidiaceae</taxon>
        <taxon>Rhizoctonia</taxon>
    </lineage>
</organism>
<dbReference type="Proteomes" id="UP000663840">
    <property type="component" value="Unassembled WGS sequence"/>
</dbReference>
<comment type="caution">
    <text evidence="1">The sequence shown here is derived from an EMBL/GenBank/DDBJ whole genome shotgun (WGS) entry which is preliminary data.</text>
</comment>
<protein>
    <submittedName>
        <fullName evidence="1">Uncharacterized protein</fullName>
    </submittedName>
</protein>
<dbReference type="AlphaFoldDB" id="A0A8H3CLH0"/>
<sequence length="84" mass="9706">MLYGLIHTNFDPFNKTIQESMESLMQSRSFQESGRPPLSGSHIFKVLFTALLQYLVRFKDAPRTNPAASDLVHQAVGWFDEWYP</sequence>
<proteinExistence type="predicted"/>
<gene>
    <name evidence="1" type="ORF">RDB_LOCUS140968</name>
</gene>